<dbReference type="InterPro" id="IPR001623">
    <property type="entry name" value="DnaJ_domain"/>
</dbReference>
<keyword evidence="2" id="KW-0812">Transmembrane</keyword>
<evidence type="ECO:0000256" key="2">
    <source>
        <dbReference type="SAM" id="Phobius"/>
    </source>
</evidence>
<evidence type="ECO:0000256" key="1">
    <source>
        <dbReference type="SAM" id="MobiDB-lite"/>
    </source>
</evidence>
<name>A0AA47MHG9_MERPO</name>
<dbReference type="EMBL" id="JAOPHQ010004149">
    <property type="protein sequence ID" value="KAK0140393.1"/>
    <property type="molecule type" value="Genomic_DNA"/>
</dbReference>
<dbReference type="PROSITE" id="PS50076">
    <property type="entry name" value="DNAJ_2"/>
    <property type="match status" value="1"/>
</dbReference>
<keyword evidence="5" id="KW-1185">Reference proteome</keyword>
<dbReference type="PANTHER" id="PTHR44873">
    <property type="entry name" value="DNAJ HOMOLOG SUBFAMILY C MEMBER 30, MITOCHONDRIAL"/>
    <property type="match status" value="1"/>
</dbReference>
<dbReference type="PANTHER" id="PTHR44873:SF1">
    <property type="entry name" value="DNAJ HOMOLOG SUBFAMILY C MEMBER 30, MITOCHONDRIAL"/>
    <property type="match status" value="1"/>
</dbReference>
<evidence type="ECO:0000313" key="4">
    <source>
        <dbReference type="EMBL" id="KAK0140393.1"/>
    </source>
</evidence>
<evidence type="ECO:0000313" key="5">
    <source>
        <dbReference type="Proteomes" id="UP001174136"/>
    </source>
</evidence>
<feature type="compositionally biased region" description="Basic residues" evidence="1">
    <location>
        <begin position="282"/>
        <end position="293"/>
    </location>
</feature>
<accession>A0AA47MHG9</accession>
<proteinExistence type="predicted"/>
<dbReference type="Pfam" id="PF00226">
    <property type="entry name" value="DnaJ"/>
    <property type="match status" value="1"/>
</dbReference>
<feature type="compositionally biased region" description="Polar residues" evidence="1">
    <location>
        <begin position="24"/>
        <end position="34"/>
    </location>
</feature>
<dbReference type="SUPFAM" id="SSF46565">
    <property type="entry name" value="Chaperone J-domain"/>
    <property type="match status" value="1"/>
</dbReference>
<dbReference type="PROSITE" id="PS00636">
    <property type="entry name" value="DNAJ_1"/>
    <property type="match status" value="1"/>
</dbReference>
<dbReference type="InterPro" id="IPR018253">
    <property type="entry name" value="DnaJ_domain_CS"/>
</dbReference>
<gene>
    <name evidence="4" type="primary">Dnajc30</name>
    <name evidence="4" type="ORF">N1851_022640</name>
</gene>
<reference evidence="4" key="1">
    <citation type="journal article" date="2023" name="Front. Mar. Sci.">
        <title>A new Merluccius polli reference genome to investigate the effects of global change in West African waters.</title>
        <authorList>
            <person name="Mateo J.L."/>
            <person name="Blanco-Fernandez C."/>
            <person name="Garcia-Vazquez E."/>
            <person name="Machado-Schiaffino G."/>
        </authorList>
    </citation>
    <scope>NUCLEOTIDE SEQUENCE</scope>
    <source>
        <strain evidence="4">C29</strain>
        <tissue evidence="4">Fin</tissue>
    </source>
</reference>
<dbReference type="InterPro" id="IPR036869">
    <property type="entry name" value="J_dom_sf"/>
</dbReference>
<dbReference type="InterPro" id="IPR053025">
    <property type="entry name" value="Mito_ATP_Synthase-Asso"/>
</dbReference>
<dbReference type="Gene3D" id="1.10.287.110">
    <property type="entry name" value="DnaJ domain"/>
    <property type="match status" value="1"/>
</dbReference>
<dbReference type="SMART" id="SM00271">
    <property type="entry name" value="DnaJ"/>
    <property type="match status" value="1"/>
</dbReference>
<sequence length="372" mass="41266">MAEVSQRLSSGAHRLIPALLQTKCRPSTLSTSRDPQSRCRRPAGTTESAGAGPERGPRESVPLVPPVPGVHPSAEPTHVHKPPSQVSPWVLLRADCCVVVVGRMTSCWSSKAYLLAAGHSEMFSSPLHFREFSTLTLGKADGGHSVPGCRSRPQRQVKHHLHILELEIPARCYCSSSSSAKPAAPLHRSRTAYYDLLKVSPHATQSQIKTAYYKQSMVSHPDKNPGDEEAARRFSEVSEAYAVLGNVGLRRKYDRGVLGPSDVQGAGRPSSKEAPGRAQGPHQHHQYQQHRHTASQQQFARSGGKPMFDFDAFYRAHYGEQLERERRARAQKEWFQEKRKESYEKWKFGKMMELTGVALAIGGVILLNVVVR</sequence>
<protein>
    <submittedName>
        <fullName evidence="4">DnaJ subfamily C member 30</fullName>
    </submittedName>
</protein>
<dbReference type="AlphaFoldDB" id="A0AA47MHG9"/>
<feature type="region of interest" description="Disordered" evidence="1">
    <location>
        <begin position="255"/>
        <end position="301"/>
    </location>
</feature>
<feature type="domain" description="J" evidence="3">
    <location>
        <begin position="192"/>
        <end position="257"/>
    </location>
</feature>
<dbReference type="CDD" id="cd06257">
    <property type="entry name" value="DnaJ"/>
    <property type="match status" value="1"/>
</dbReference>
<dbReference type="Proteomes" id="UP001174136">
    <property type="component" value="Unassembled WGS sequence"/>
</dbReference>
<organism evidence="4 5">
    <name type="scientific">Merluccius polli</name>
    <name type="common">Benguela hake</name>
    <name type="synonym">Merluccius cadenati</name>
    <dbReference type="NCBI Taxonomy" id="89951"/>
    <lineage>
        <taxon>Eukaryota</taxon>
        <taxon>Metazoa</taxon>
        <taxon>Chordata</taxon>
        <taxon>Craniata</taxon>
        <taxon>Vertebrata</taxon>
        <taxon>Euteleostomi</taxon>
        <taxon>Actinopterygii</taxon>
        <taxon>Neopterygii</taxon>
        <taxon>Teleostei</taxon>
        <taxon>Neoteleostei</taxon>
        <taxon>Acanthomorphata</taxon>
        <taxon>Zeiogadaria</taxon>
        <taxon>Gadariae</taxon>
        <taxon>Gadiformes</taxon>
        <taxon>Gadoidei</taxon>
        <taxon>Merlucciidae</taxon>
        <taxon>Merluccius</taxon>
    </lineage>
</organism>
<evidence type="ECO:0000259" key="3">
    <source>
        <dbReference type="PROSITE" id="PS50076"/>
    </source>
</evidence>
<keyword evidence="2" id="KW-1133">Transmembrane helix</keyword>
<keyword evidence="2" id="KW-0472">Membrane</keyword>
<comment type="caution">
    <text evidence="4">The sequence shown here is derived from an EMBL/GenBank/DDBJ whole genome shotgun (WGS) entry which is preliminary data.</text>
</comment>
<feature type="region of interest" description="Disordered" evidence="1">
    <location>
        <begin position="23"/>
        <end position="84"/>
    </location>
</feature>
<feature type="transmembrane region" description="Helical" evidence="2">
    <location>
        <begin position="348"/>
        <end position="371"/>
    </location>
</feature>
<dbReference type="PRINTS" id="PR00625">
    <property type="entry name" value="JDOMAIN"/>
</dbReference>